<feature type="transmembrane region" description="Helical" evidence="6">
    <location>
        <begin position="144"/>
        <end position="171"/>
    </location>
</feature>
<evidence type="ECO:0000313" key="7">
    <source>
        <dbReference type="EMBL" id="MBP0457149.1"/>
    </source>
</evidence>
<dbReference type="InterPro" id="IPR017039">
    <property type="entry name" value="Virul_fac_BrkB"/>
</dbReference>
<evidence type="ECO:0000256" key="1">
    <source>
        <dbReference type="ARBA" id="ARBA00004651"/>
    </source>
</evidence>
<dbReference type="RefSeq" id="WP_209338927.1">
    <property type="nucleotide sequence ID" value="NZ_JAGIQL010000016.1"/>
</dbReference>
<feature type="transmembrane region" description="Helical" evidence="6">
    <location>
        <begin position="41"/>
        <end position="62"/>
    </location>
</feature>
<feature type="transmembrane region" description="Helical" evidence="6">
    <location>
        <begin position="209"/>
        <end position="226"/>
    </location>
</feature>
<evidence type="ECO:0000256" key="5">
    <source>
        <dbReference type="ARBA" id="ARBA00023136"/>
    </source>
</evidence>
<dbReference type="NCBIfam" id="TIGR00765">
    <property type="entry name" value="yihY_not_rbn"/>
    <property type="match status" value="1"/>
</dbReference>
<dbReference type="AlphaFoldDB" id="A0A940RX11"/>
<evidence type="ECO:0000256" key="2">
    <source>
        <dbReference type="ARBA" id="ARBA00022475"/>
    </source>
</evidence>
<gene>
    <name evidence="7" type="ORF">JFN87_06500</name>
</gene>
<evidence type="ECO:0000256" key="3">
    <source>
        <dbReference type="ARBA" id="ARBA00022692"/>
    </source>
</evidence>
<dbReference type="Pfam" id="PF03631">
    <property type="entry name" value="Virul_fac_BrkB"/>
    <property type="match status" value="1"/>
</dbReference>
<name>A0A940RX11_9ACTN</name>
<dbReference type="PANTHER" id="PTHR30213:SF0">
    <property type="entry name" value="UPF0761 MEMBRANE PROTEIN YIHY"/>
    <property type="match status" value="1"/>
</dbReference>
<evidence type="ECO:0000313" key="8">
    <source>
        <dbReference type="Proteomes" id="UP000670475"/>
    </source>
</evidence>
<comment type="caution">
    <text evidence="7">The sequence shown here is derived from an EMBL/GenBank/DDBJ whole genome shotgun (WGS) entry which is preliminary data.</text>
</comment>
<keyword evidence="5 6" id="KW-0472">Membrane</keyword>
<dbReference type="GO" id="GO:0005886">
    <property type="term" value="C:plasma membrane"/>
    <property type="evidence" value="ECO:0007669"/>
    <property type="project" value="UniProtKB-SubCell"/>
</dbReference>
<sequence>MTAVQRVDIFQRRHRWLGLPLAVVYKFFDDQGPYLAALLTYYGFLALFPLLLLLVTALSGLLHNDPHLQHQVLHSALSQFPVIGGQIGDNIHSFRSNGFALAGGIAGSLYGVSGVMTAAQNALNNIWAVPRCERLNPLRSRVRGLLFLVVPVAGLILTSALSVVASVPRIFGTRIGTGSTLGLNAAAIVLTTAMLMAAYHVLTHRAQPVQHVAGGALIAACVWQTVQWGGNYYVHHILRGATATYGLFGIVLGLFAWIFLGALVFVLGAEISTVRAFRLWPRSLLTPFTDRVLLTHGDRLAYTRYAAIQKLKGFEDIEVSFGPSPLDK</sequence>
<keyword evidence="4 6" id="KW-1133">Transmembrane helix</keyword>
<comment type="subcellular location">
    <subcellularLocation>
        <location evidence="1">Cell membrane</location>
        <topology evidence="1">Multi-pass membrane protein</topology>
    </subcellularLocation>
</comment>
<organism evidence="7 8">
    <name type="scientific">Streptomyces montanisoli</name>
    <dbReference type="NCBI Taxonomy" id="2798581"/>
    <lineage>
        <taxon>Bacteria</taxon>
        <taxon>Bacillati</taxon>
        <taxon>Actinomycetota</taxon>
        <taxon>Actinomycetes</taxon>
        <taxon>Kitasatosporales</taxon>
        <taxon>Streptomycetaceae</taxon>
        <taxon>Streptomyces</taxon>
    </lineage>
</organism>
<proteinExistence type="predicted"/>
<reference evidence="7" key="1">
    <citation type="submission" date="2021-03" db="EMBL/GenBank/DDBJ databases">
        <title>Whole genome sequence of Streptomyces bomunensis MMS17-BM035.</title>
        <authorList>
            <person name="Lee J.H."/>
        </authorList>
    </citation>
    <scope>NUCLEOTIDE SEQUENCE</scope>
    <source>
        <strain evidence="7">MMS17-BM035</strain>
    </source>
</reference>
<evidence type="ECO:0000256" key="6">
    <source>
        <dbReference type="SAM" id="Phobius"/>
    </source>
</evidence>
<dbReference type="Proteomes" id="UP000670475">
    <property type="component" value="Unassembled WGS sequence"/>
</dbReference>
<protein>
    <submittedName>
        <fullName evidence="7">YihY/virulence factor BrkB family protein</fullName>
    </submittedName>
</protein>
<feature type="transmembrane region" description="Helical" evidence="6">
    <location>
        <begin position="246"/>
        <end position="269"/>
    </location>
</feature>
<dbReference type="EMBL" id="JAGIQL010000016">
    <property type="protein sequence ID" value="MBP0457149.1"/>
    <property type="molecule type" value="Genomic_DNA"/>
</dbReference>
<accession>A0A940RX11</accession>
<keyword evidence="3 6" id="KW-0812">Transmembrane</keyword>
<dbReference type="PANTHER" id="PTHR30213">
    <property type="entry name" value="INNER MEMBRANE PROTEIN YHJD"/>
    <property type="match status" value="1"/>
</dbReference>
<keyword evidence="8" id="KW-1185">Reference proteome</keyword>
<keyword evidence="2" id="KW-1003">Cell membrane</keyword>
<dbReference type="PIRSF" id="PIRSF035875">
    <property type="entry name" value="RNase_BN"/>
    <property type="match status" value="1"/>
</dbReference>
<feature type="transmembrane region" description="Helical" evidence="6">
    <location>
        <begin position="183"/>
        <end position="202"/>
    </location>
</feature>
<evidence type="ECO:0000256" key="4">
    <source>
        <dbReference type="ARBA" id="ARBA00022989"/>
    </source>
</evidence>